<keyword evidence="5" id="KW-1185">Reference proteome</keyword>
<proteinExistence type="predicted"/>
<dbReference type="InterPro" id="IPR050557">
    <property type="entry name" value="RTX_toxin/Mannuronan_C5-epim"/>
</dbReference>
<feature type="region of interest" description="Disordered" evidence="3">
    <location>
        <begin position="521"/>
        <end position="544"/>
    </location>
</feature>
<sequence length="1584" mass="165664">MWEDAGGVFGRIYDSNNPTQPVSGITKYSDNSTASSPAVVSLGYKEFGEDTYVLVWTEKSASGQNVIMGRKLHDGRRSYGEFDAFVISVFPEGSQIDPKVASLGDGRFTVTWTTDFGPGGGSGIRSKTYDLRTTSETDLWGWDGENRHVGGVGHDHIWGNGGNDTLSGHKGNDFVDGGTGDDILSGGEGNDTLNGARGNDILRGGDGNDYVSYVDASAGVIVNLNDRSKNSGEAFGDSYSGVEGVIGSSHSDTLTGSAAVHETIKGGGGDDVLDGGSLFGRDTLDGGEGSDTYRVYGSEVLNDSGSGLGDIDTALAMVSYTLGENAAGIEVLQAQDGVIHINLTGNSQANRLVGNLGDNRLDGAGGADRMQGKAGNDTYVIDHDGDRVEENAGEGNDLVQANRSYTLTANVEHLETTNASGTGAFTLTGNTLANRITGNEGDNYLSGLENNDTLIGGGGNDILNGGEGIDLMEGGAGDDTYYVNSRFDEIKDDAGLRDRVITTISYTLTDERLEELEAANAGTSTDPLELTGNTRDNKITGNVGNNVLTGDKGNDTLIGGGGHDVFKGGEGMDSMEGGAGNDTYYVDFQDSIKDTGGTDTLVATTGGTYKAMFGIENLKAADNIANIWLVGDGEANDIAGNDLDNTLEGGGGNDHLTGRAGNDVLIGGAGNDTLEGGQGDDVYYADSGDTIIDGLGSDTLMITTAGTHTLTFADIENLQAKEGIDGIHLIGDGAANTLTGNERDNTLDGGAGADIMNGGDGNDVYHVRDLNDVVIEHDGTNGGIDTVYVYEKGFDVSKLVNVENIVIMYDQTLGGGGGNDTLNGGGGNDTLSGGGNDTYYIYLGDEEDVIAEDKDPAKGGSNDKAYIFVDSYELDEDVGIEVLAVGEGVQTGVSLRGNNLSNTIIGGIGNDTLDSHEGAPDLLKGGAGDDVYYLRNAGDVIDFSDGRDAGNDTVHVLSVNIGNAEAVKAYVEHLWAHGIETVWVDGQIYTPPPINNTYYIRFGSDTIGEDTAASGGFDTAYIFIPEYDLQDDVGVEVLAVGETVTDGIKISGNRFDNTIIGGQGGDHLIGEAGEDSITGAAGNDSLEGGDDNDTLNGGADNDTLDGGAGSDLLQGGTGDDVYFVDLDDEIIDEGGDNDTLVATEAGTYSLVGLTIEHAFAGEAAGAVHLIGNSGANQLTGNDSKNTIDGGQGDDTLYGGLVEDSLTGGADNDRLYGYDGADSLFGDDGDDFLDGGAGNDTLLGGLGDDTLISGGGNDSIDGGEGSDIYHLDGQAWDINDTGSATDADWAYLLSGDFADVAAISRYARHLWSHGIERIFVDGKEWEEGGPGDWFEDLLENNTILEHPFTDDAVGFFRSVNEESGETYTYEMIGGEDAEGRFYIEGNVIRVKDGFRIDYEQQRVFEIKVLVTGSVHGTKEMTYTIDVRDLEVEVVTGSDGNDLLVSADESDVLDGGGGNDTLMSGLGNDALTGGEGRDVFVFDLVTFESLSSDRIVDFNVNEDRIELSQYHFSVLALGALAAENFHIGAQAQTRTQHLIYNQANGKLFYDVDGSGRNAAVEIADFDAWNGSIPALTREHFRVVEIL</sequence>
<dbReference type="InterPro" id="IPR001343">
    <property type="entry name" value="Hemolysn_Ca-bd"/>
</dbReference>
<dbReference type="PANTHER" id="PTHR38340:SF1">
    <property type="entry name" value="S-LAYER PROTEIN"/>
    <property type="match status" value="1"/>
</dbReference>
<evidence type="ECO:0000256" key="3">
    <source>
        <dbReference type="SAM" id="MobiDB-lite"/>
    </source>
</evidence>
<feature type="region of interest" description="Disordered" evidence="3">
    <location>
        <begin position="1071"/>
        <end position="1113"/>
    </location>
</feature>
<dbReference type="InterPro" id="IPR018511">
    <property type="entry name" value="Hemolysin-typ_Ca-bd_CS"/>
</dbReference>
<dbReference type="SUPFAM" id="SSF51120">
    <property type="entry name" value="beta-Roll"/>
    <property type="match status" value="10"/>
</dbReference>
<reference evidence="4" key="1">
    <citation type="submission" date="2021-01" db="EMBL/GenBank/DDBJ databases">
        <title>Microvirga sp.</title>
        <authorList>
            <person name="Kim M.K."/>
        </authorList>
    </citation>
    <scope>NUCLEOTIDE SEQUENCE</scope>
    <source>
        <strain evidence="4">5420S-16</strain>
    </source>
</reference>
<evidence type="ECO:0000313" key="5">
    <source>
        <dbReference type="Proteomes" id="UP000605848"/>
    </source>
</evidence>
<comment type="caution">
    <text evidence="4">The sequence shown here is derived from an EMBL/GenBank/DDBJ whole genome shotgun (WGS) entry which is preliminary data.</text>
</comment>
<dbReference type="EMBL" id="JAEQMY010000014">
    <property type="protein sequence ID" value="MBL0404660.1"/>
    <property type="molecule type" value="Genomic_DNA"/>
</dbReference>
<comment type="subcellular location">
    <subcellularLocation>
        <location evidence="1">Secreted</location>
    </subcellularLocation>
</comment>
<evidence type="ECO:0000313" key="4">
    <source>
        <dbReference type="EMBL" id="MBL0404660.1"/>
    </source>
</evidence>
<protein>
    <recommendedName>
        <fullName evidence="6">Cadherin domain-containing protein</fullName>
    </recommendedName>
</protein>
<dbReference type="Proteomes" id="UP000605848">
    <property type="component" value="Unassembled WGS sequence"/>
</dbReference>
<dbReference type="PRINTS" id="PR00313">
    <property type="entry name" value="CABNDNGRPT"/>
</dbReference>
<accession>A0A936ZF50</accession>
<dbReference type="InterPro" id="IPR011049">
    <property type="entry name" value="Serralysin-like_metalloprot_C"/>
</dbReference>
<dbReference type="GO" id="GO:0005576">
    <property type="term" value="C:extracellular region"/>
    <property type="evidence" value="ECO:0007669"/>
    <property type="project" value="UniProtKB-SubCell"/>
</dbReference>
<keyword evidence="2" id="KW-0964">Secreted</keyword>
<evidence type="ECO:0008006" key="6">
    <source>
        <dbReference type="Google" id="ProtNLM"/>
    </source>
</evidence>
<dbReference type="RefSeq" id="WP_202059563.1">
    <property type="nucleotide sequence ID" value="NZ_JAEQMY010000014.1"/>
</dbReference>
<evidence type="ECO:0000256" key="1">
    <source>
        <dbReference type="ARBA" id="ARBA00004613"/>
    </source>
</evidence>
<gene>
    <name evidence="4" type="ORF">JKG68_11835</name>
</gene>
<dbReference type="Gene3D" id="2.150.10.10">
    <property type="entry name" value="Serralysin-like metalloprotease, C-terminal"/>
    <property type="match status" value="10"/>
</dbReference>
<organism evidence="4 5">
    <name type="scientific">Microvirga aerilata</name>
    <dbReference type="NCBI Taxonomy" id="670292"/>
    <lineage>
        <taxon>Bacteria</taxon>
        <taxon>Pseudomonadati</taxon>
        <taxon>Pseudomonadota</taxon>
        <taxon>Alphaproteobacteria</taxon>
        <taxon>Hyphomicrobiales</taxon>
        <taxon>Methylobacteriaceae</taxon>
        <taxon>Microvirga</taxon>
    </lineage>
</organism>
<dbReference type="PANTHER" id="PTHR38340">
    <property type="entry name" value="S-LAYER PROTEIN"/>
    <property type="match status" value="1"/>
</dbReference>
<dbReference type="Pfam" id="PF00353">
    <property type="entry name" value="HemolysinCabind"/>
    <property type="match status" value="15"/>
</dbReference>
<dbReference type="GO" id="GO:0005509">
    <property type="term" value="F:calcium ion binding"/>
    <property type="evidence" value="ECO:0007669"/>
    <property type="project" value="InterPro"/>
</dbReference>
<evidence type="ECO:0000256" key="2">
    <source>
        <dbReference type="ARBA" id="ARBA00022525"/>
    </source>
</evidence>
<dbReference type="PROSITE" id="PS00330">
    <property type="entry name" value="HEMOLYSIN_CALCIUM"/>
    <property type="match status" value="8"/>
</dbReference>
<name>A0A936ZF50_9HYPH</name>